<evidence type="ECO:0000313" key="10">
    <source>
        <dbReference type="EMBL" id="KAK8587780.1"/>
    </source>
</evidence>
<sequence>MKGSFSRMLKIFSCVLPCIFLPALVFSAVAEDDLKCLEGVKNSLTDPDGKLSSWTFNNNSVGFICKFVGVSCWNEQENRLLSLQLRDTKLSGQLPQSLEYCRSLQTLDLSANKLSGSIPPQICSWLPYLVTLDLSSNDLFGSIPPELSNCAYLNSLVLSNNRLSGSIPYQLSSLNRLKRFSVANNDLSGAIPSSFEDGDKADFAGNSDLCGGPLGKCGGLSKGNLAIIIAAGVFGAAASLLLAFGVWWWFHLGLSRRKKGFLYSSWAERLRAHKLTQVSLFQKPLVKVKLADLMAATSNFSAENIIVSTRTGTTYKAVLPDGSTLAIKRLVTCRLGEKQFRWEMNRLGQLRHPNLTPLLGFCVVEEEKLLVYKHMSNGTLFSLLHESVAAIDWPTRFQIGLGTARGLAWLHHGCQPPILQQNICSNVILIDEDFDARIMDFGLANLTTSPDVNKTSFSKTDIGEFGYIAPESSSTMVASMKSDVYGYGVVLLELVTRQKPLEVNPGEEGFKGDLVNWINHLSNSGRIKDGIDKDLCGKGHDEEIVQLLEIACNCVVPQPKKRWSMFKARKLWGLTKKKRKILCKRRIIKRRVSSRKLENGEFVAGSKDFSRASSTIQDIVSVSGSENPSVLSVSSPRDLSQINNVNSQLKANDHPTEGNPVFVDDISSESSRGDEKQGVHHIELLSNNCSPCIPSTAPSLERKRSFNPGTLCSKKKALLKLSFKWREGHATQQLGECYATGVFFIILKYLILVSPKVPLQRPVAGTSVPCCPKEKNMPDCWSLLEPGSFKVRGRNYFRDKKKEFASNPAAFIPFGVDLLLSPQKIDHIARFVELPDFNLSEEIPASLVVNIQFRENILRFIDDEVERIKGFPVDTIAPFRERLKMIGRVSNLPYLHLSTAEKKLMNAYNEKPVLSRRQHEFYLQLWSAAVIVIKR</sequence>
<dbReference type="Gene3D" id="3.30.200.20">
    <property type="entry name" value="Phosphorylase Kinase, domain 1"/>
    <property type="match status" value="1"/>
</dbReference>
<evidence type="ECO:0000256" key="1">
    <source>
        <dbReference type="ARBA" id="ARBA00004370"/>
    </source>
</evidence>
<dbReference type="InterPro" id="IPR001611">
    <property type="entry name" value="Leu-rich_rpt"/>
</dbReference>
<protein>
    <recommendedName>
        <fullName evidence="9">Protein kinase domain-containing protein</fullName>
    </recommendedName>
</protein>
<gene>
    <name evidence="10" type="ORF">V6N12_022257</name>
</gene>
<keyword evidence="3 7" id="KW-0812">Transmembrane</keyword>
<comment type="subcellular location">
    <subcellularLocation>
        <location evidence="1">Membrane</location>
    </subcellularLocation>
</comment>
<feature type="chain" id="PRO_5045790856" description="Protein kinase domain-containing protein" evidence="8">
    <location>
        <begin position="31"/>
        <end position="935"/>
    </location>
</feature>
<dbReference type="Pfam" id="PF07714">
    <property type="entry name" value="PK_Tyr_Ser-Thr"/>
    <property type="match status" value="1"/>
</dbReference>
<evidence type="ECO:0000256" key="5">
    <source>
        <dbReference type="ARBA" id="ARBA00022989"/>
    </source>
</evidence>
<dbReference type="SUPFAM" id="SSF56112">
    <property type="entry name" value="Protein kinase-like (PK-like)"/>
    <property type="match status" value="1"/>
</dbReference>
<dbReference type="Proteomes" id="UP001472677">
    <property type="component" value="Unassembled WGS sequence"/>
</dbReference>
<reference evidence="10 11" key="1">
    <citation type="journal article" date="2024" name="G3 (Bethesda)">
        <title>Genome assembly of Hibiscus sabdariffa L. provides insights into metabolisms of medicinal natural products.</title>
        <authorList>
            <person name="Kim T."/>
        </authorList>
    </citation>
    <scope>NUCLEOTIDE SEQUENCE [LARGE SCALE GENOMIC DNA]</scope>
    <source>
        <strain evidence="10">TK-2024</strain>
        <tissue evidence="10">Old leaves</tissue>
    </source>
</reference>
<dbReference type="Gene3D" id="1.10.510.10">
    <property type="entry name" value="Transferase(Phosphotransferase) domain 1"/>
    <property type="match status" value="1"/>
</dbReference>
<dbReference type="PANTHER" id="PTHR48007:SF86">
    <property type="entry name" value="(WILD MALAYSIAN BANANA) HYPOTHETICAL PROTEIN"/>
    <property type="match status" value="1"/>
</dbReference>
<dbReference type="Gene3D" id="3.80.10.10">
    <property type="entry name" value="Ribonuclease Inhibitor"/>
    <property type="match status" value="1"/>
</dbReference>
<dbReference type="PRINTS" id="PR00019">
    <property type="entry name" value="LEURICHRPT"/>
</dbReference>
<keyword evidence="8" id="KW-0732">Signal</keyword>
<dbReference type="PROSITE" id="PS50011">
    <property type="entry name" value="PROTEIN_KINASE_DOM"/>
    <property type="match status" value="1"/>
</dbReference>
<dbReference type="Pfam" id="PF08263">
    <property type="entry name" value="LRRNT_2"/>
    <property type="match status" value="1"/>
</dbReference>
<feature type="transmembrane region" description="Helical" evidence="7">
    <location>
        <begin position="225"/>
        <end position="250"/>
    </location>
</feature>
<dbReference type="InterPro" id="IPR001245">
    <property type="entry name" value="Ser-Thr/Tyr_kinase_cat_dom"/>
</dbReference>
<dbReference type="Pfam" id="PF07059">
    <property type="entry name" value="EDR2_C"/>
    <property type="match status" value="1"/>
</dbReference>
<dbReference type="InterPro" id="IPR032675">
    <property type="entry name" value="LRR_dom_sf"/>
</dbReference>
<evidence type="ECO:0000256" key="4">
    <source>
        <dbReference type="ARBA" id="ARBA00022737"/>
    </source>
</evidence>
<evidence type="ECO:0000313" key="11">
    <source>
        <dbReference type="Proteomes" id="UP001472677"/>
    </source>
</evidence>
<keyword evidence="6 7" id="KW-0472">Membrane</keyword>
<evidence type="ECO:0000256" key="3">
    <source>
        <dbReference type="ARBA" id="ARBA00022692"/>
    </source>
</evidence>
<evidence type="ECO:0000256" key="6">
    <source>
        <dbReference type="ARBA" id="ARBA00023136"/>
    </source>
</evidence>
<dbReference type="Pfam" id="PF00560">
    <property type="entry name" value="LRR_1"/>
    <property type="match status" value="3"/>
</dbReference>
<feature type="domain" description="Protein kinase" evidence="9">
    <location>
        <begin position="300"/>
        <end position="582"/>
    </location>
</feature>
<proteinExistence type="predicted"/>
<keyword evidence="11" id="KW-1185">Reference proteome</keyword>
<keyword evidence="2" id="KW-0433">Leucine-rich repeat</keyword>
<dbReference type="InterPro" id="IPR009769">
    <property type="entry name" value="EDR2_C"/>
</dbReference>
<evidence type="ECO:0000256" key="8">
    <source>
        <dbReference type="SAM" id="SignalP"/>
    </source>
</evidence>
<keyword evidence="5 7" id="KW-1133">Transmembrane helix</keyword>
<accession>A0ABR2FU58</accession>
<dbReference type="InterPro" id="IPR011009">
    <property type="entry name" value="Kinase-like_dom_sf"/>
</dbReference>
<name>A0ABR2FU58_9ROSI</name>
<organism evidence="10 11">
    <name type="scientific">Hibiscus sabdariffa</name>
    <name type="common">roselle</name>
    <dbReference type="NCBI Taxonomy" id="183260"/>
    <lineage>
        <taxon>Eukaryota</taxon>
        <taxon>Viridiplantae</taxon>
        <taxon>Streptophyta</taxon>
        <taxon>Embryophyta</taxon>
        <taxon>Tracheophyta</taxon>
        <taxon>Spermatophyta</taxon>
        <taxon>Magnoliopsida</taxon>
        <taxon>eudicotyledons</taxon>
        <taxon>Gunneridae</taxon>
        <taxon>Pentapetalae</taxon>
        <taxon>rosids</taxon>
        <taxon>malvids</taxon>
        <taxon>Malvales</taxon>
        <taxon>Malvaceae</taxon>
        <taxon>Malvoideae</taxon>
        <taxon>Hibiscus</taxon>
    </lineage>
</organism>
<evidence type="ECO:0000256" key="2">
    <source>
        <dbReference type="ARBA" id="ARBA00022614"/>
    </source>
</evidence>
<dbReference type="InterPro" id="IPR046959">
    <property type="entry name" value="PRK1-6/SRF4-like"/>
</dbReference>
<dbReference type="SUPFAM" id="SSF52058">
    <property type="entry name" value="L domain-like"/>
    <property type="match status" value="1"/>
</dbReference>
<comment type="caution">
    <text evidence="10">The sequence shown here is derived from an EMBL/GenBank/DDBJ whole genome shotgun (WGS) entry which is preliminary data.</text>
</comment>
<evidence type="ECO:0000259" key="9">
    <source>
        <dbReference type="PROSITE" id="PS50011"/>
    </source>
</evidence>
<feature type="signal peptide" evidence="8">
    <location>
        <begin position="1"/>
        <end position="30"/>
    </location>
</feature>
<dbReference type="InterPro" id="IPR000719">
    <property type="entry name" value="Prot_kinase_dom"/>
</dbReference>
<dbReference type="PANTHER" id="PTHR48007">
    <property type="entry name" value="LEUCINE-RICH REPEAT RECEPTOR-LIKE PROTEIN KINASE PXC1"/>
    <property type="match status" value="1"/>
</dbReference>
<keyword evidence="4" id="KW-0677">Repeat</keyword>
<dbReference type="EMBL" id="JBBPBM010000004">
    <property type="protein sequence ID" value="KAK8587780.1"/>
    <property type="molecule type" value="Genomic_DNA"/>
</dbReference>
<evidence type="ECO:0000256" key="7">
    <source>
        <dbReference type="SAM" id="Phobius"/>
    </source>
</evidence>
<dbReference type="InterPro" id="IPR013210">
    <property type="entry name" value="LRR_N_plant-typ"/>
</dbReference>